<dbReference type="EMBL" id="ML976671">
    <property type="protein sequence ID" value="KAF1975175.1"/>
    <property type="molecule type" value="Genomic_DNA"/>
</dbReference>
<evidence type="ECO:0000313" key="3">
    <source>
        <dbReference type="Proteomes" id="UP000800036"/>
    </source>
</evidence>
<feature type="region of interest" description="Disordered" evidence="1">
    <location>
        <begin position="441"/>
        <end position="518"/>
    </location>
</feature>
<evidence type="ECO:0000313" key="2">
    <source>
        <dbReference type="EMBL" id="KAF1975175.1"/>
    </source>
</evidence>
<feature type="compositionally biased region" description="Polar residues" evidence="1">
    <location>
        <begin position="17"/>
        <end position="26"/>
    </location>
</feature>
<sequence length="518" mass="58065">MSTKDPLIKIEPENKSSSRVTNGNTQKKLRAASTDNLAEREEPAGPSWGSANGNPTGARVDTESNQPAKRTNPIIIVDSEGDLILTVTSTDHTTTTQFQVHSKCISAASKKWAEAIDKATGRLDLVDDRPGTIEWVVYLAHPKRPHQSVIRHITFWQLISMAQICKDHKLLNLFRPFIRDWSYSWLSKLLKPGYELWIVVAYSFGFRDIFNMLSERLALQLELTDSNQWQTKDCGPEDFSRIPKPVMNNILQHRGRLIEAVINSCYVVIDRLSAADATCVAAGEEGHGPECTQLALGSVLQGLRTHGIWPERPHSDAIRESVNDFRGRLSQIHVRGQYEDNDDPCLLSDTDLVTQIWESSCGIVPVDLDGECGKYFSSIDDEILELQPLVWEYQAVSRGLFHEREILSPTEIKDITVKTGRSHSKDAAHISVRDKRGVIGYYQPLDGDRSYQPGDDPEEPEEEYLSQEEAEGMSASEWSDSELTELVVDSSDMSDDDMTDEADEDDRDEGDGDVVMAD</sequence>
<feature type="compositionally biased region" description="Basic and acidic residues" evidence="1">
    <location>
        <begin position="1"/>
        <end position="16"/>
    </location>
</feature>
<feature type="compositionally biased region" description="Acidic residues" evidence="1">
    <location>
        <begin position="492"/>
        <end position="512"/>
    </location>
</feature>
<feature type="region of interest" description="Disordered" evidence="1">
    <location>
        <begin position="1"/>
        <end position="69"/>
    </location>
</feature>
<proteinExistence type="predicted"/>
<reference evidence="2" key="1">
    <citation type="journal article" date="2020" name="Stud. Mycol.">
        <title>101 Dothideomycetes genomes: a test case for predicting lifestyles and emergence of pathogens.</title>
        <authorList>
            <person name="Haridas S."/>
            <person name="Albert R."/>
            <person name="Binder M."/>
            <person name="Bloem J."/>
            <person name="Labutti K."/>
            <person name="Salamov A."/>
            <person name="Andreopoulos B."/>
            <person name="Baker S."/>
            <person name="Barry K."/>
            <person name="Bills G."/>
            <person name="Bluhm B."/>
            <person name="Cannon C."/>
            <person name="Castanera R."/>
            <person name="Culley D."/>
            <person name="Daum C."/>
            <person name="Ezra D."/>
            <person name="Gonzalez J."/>
            <person name="Henrissat B."/>
            <person name="Kuo A."/>
            <person name="Liang C."/>
            <person name="Lipzen A."/>
            <person name="Lutzoni F."/>
            <person name="Magnuson J."/>
            <person name="Mondo S."/>
            <person name="Nolan M."/>
            <person name="Ohm R."/>
            <person name="Pangilinan J."/>
            <person name="Park H.-J."/>
            <person name="Ramirez L."/>
            <person name="Alfaro M."/>
            <person name="Sun H."/>
            <person name="Tritt A."/>
            <person name="Yoshinaga Y."/>
            <person name="Zwiers L.-H."/>
            <person name="Turgeon B."/>
            <person name="Goodwin S."/>
            <person name="Spatafora J."/>
            <person name="Crous P."/>
            <person name="Grigoriev I."/>
        </authorList>
    </citation>
    <scope>NUCLEOTIDE SEQUENCE</scope>
    <source>
        <strain evidence="2">CBS 107.79</strain>
    </source>
</reference>
<evidence type="ECO:0000256" key="1">
    <source>
        <dbReference type="SAM" id="MobiDB-lite"/>
    </source>
</evidence>
<dbReference type="AlphaFoldDB" id="A0A6A5VDI3"/>
<accession>A0A6A5VDI3</accession>
<protein>
    <recommendedName>
        <fullName evidence="4">BTB domain-containing protein</fullName>
    </recommendedName>
</protein>
<evidence type="ECO:0008006" key="4">
    <source>
        <dbReference type="Google" id="ProtNLM"/>
    </source>
</evidence>
<dbReference type="OrthoDB" id="5275938at2759"/>
<organism evidence="2 3">
    <name type="scientific">Bimuria novae-zelandiae CBS 107.79</name>
    <dbReference type="NCBI Taxonomy" id="1447943"/>
    <lineage>
        <taxon>Eukaryota</taxon>
        <taxon>Fungi</taxon>
        <taxon>Dikarya</taxon>
        <taxon>Ascomycota</taxon>
        <taxon>Pezizomycotina</taxon>
        <taxon>Dothideomycetes</taxon>
        <taxon>Pleosporomycetidae</taxon>
        <taxon>Pleosporales</taxon>
        <taxon>Massarineae</taxon>
        <taxon>Didymosphaeriaceae</taxon>
        <taxon>Bimuria</taxon>
    </lineage>
</organism>
<name>A0A6A5VDI3_9PLEO</name>
<gene>
    <name evidence="2" type="ORF">BU23DRAFT_552592</name>
</gene>
<dbReference type="Proteomes" id="UP000800036">
    <property type="component" value="Unassembled WGS sequence"/>
</dbReference>
<keyword evidence="3" id="KW-1185">Reference proteome</keyword>
<feature type="compositionally biased region" description="Acidic residues" evidence="1">
    <location>
        <begin position="455"/>
        <end position="471"/>
    </location>
</feature>